<reference evidence="1 2" key="1">
    <citation type="journal article" date="2023" name="bioRxiv">
        <title>High-quality genome assemblies of four members of thePodospora anserinaspecies complex.</title>
        <authorList>
            <person name="Ament-Velasquez S.L."/>
            <person name="Vogan A.A."/>
            <person name="Wallerman O."/>
            <person name="Hartmann F."/>
            <person name="Gautier V."/>
            <person name="Silar P."/>
            <person name="Giraud T."/>
            <person name="Johannesson H."/>
        </authorList>
    </citation>
    <scope>NUCLEOTIDE SEQUENCE [LARGE SCALE GENOMIC DNA]</scope>
    <source>
        <strain evidence="1 2">CBS 411.78</strain>
    </source>
</reference>
<name>A0ABR0HH26_9PEZI</name>
<organism evidence="1 2">
    <name type="scientific">Podospora pseudopauciseta</name>
    <dbReference type="NCBI Taxonomy" id="2093780"/>
    <lineage>
        <taxon>Eukaryota</taxon>
        <taxon>Fungi</taxon>
        <taxon>Dikarya</taxon>
        <taxon>Ascomycota</taxon>
        <taxon>Pezizomycotina</taxon>
        <taxon>Sordariomycetes</taxon>
        <taxon>Sordariomycetidae</taxon>
        <taxon>Sordariales</taxon>
        <taxon>Podosporaceae</taxon>
        <taxon>Podospora</taxon>
    </lineage>
</organism>
<accession>A0ABR0HH26</accession>
<keyword evidence="2" id="KW-1185">Reference proteome</keyword>
<dbReference type="Proteomes" id="UP001326199">
    <property type="component" value="Unassembled WGS sequence"/>
</dbReference>
<proteinExistence type="predicted"/>
<evidence type="ECO:0000313" key="2">
    <source>
        <dbReference type="Proteomes" id="UP001326199"/>
    </source>
</evidence>
<dbReference type="RefSeq" id="XP_062767145.1">
    <property type="nucleotide sequence ID" value="XM_062905799.1"/>
</dbReference>
<gene>
    <name evidence="1" type="ORF">QC763_0054690</name>
</gene>
<dbReference type="GeneID" id="87925859"/>
<sequence>MHLFRHSLGSKHLAIMQLSHLYPPNKRALESGVQDSNTKQLRYTVSHDAVTSFSQTAIMHLQLEGSVIGILRH</sequence>
<dbReference type="EMBL" id="JAFFHB010000004">
    <property type="protein sequence ID" value="KAK4667179.1"/>
    <property type="molecule type" value="Genomic_DNA"/>
</dbReference>
<protein>
    <submittedName>
        <fullName evidence="1">Uncharacterized protein</fullName>
    </submittedName>
</protein>
<comment type="caution">
    <text evidence="1">The sequence shown here is derived from an EMBL/GenBank/DDBJ whole genome shotgun (WGS) entry which is preliminary data.</text>
</comment>
<evidence type="ECO:0000313" key="1">
    <source>
        <dbReference type="EMBL" id="KAK4667179.1"/>
    </source>
</evidence>